<dbReference type="Pfam" id="PF02518">
    <property type="entry name" value="HATPase_c"/>
    <property type="match status" value="1"/>
</dbReference>
<dbReference type="PRINTS" id="PR00344">
    <property type="entry name" value="BCTRLSENSOR"/>
</dbReference>
<dbReference type="EMBL" id="JBAWSX010000006">
    <property type="protein sequence ID" value="MEI4802080.1"/>
    <property type="molecule type" value="Genomic_DNA"/>
</dbReference>
<keyword evidence="6" id="KW-0004">4Fe-4S</keyword>
<dbReference type="InterPro" id="IPR011712">
    <property type="entry name" value="Sig_transdc_His_kin_sub3_dim/P"/>
</dbReference>
<evidence type="ECO:0000313" key="21">
    <source>
        <dbReference type="Proteomes" id="UP001372526"/>
    </source>
</evidence>
<comment type="subcellular location">
    <subcellularLocation>
        <location evidence="3">Cytoplasm</location>
    </subcellularLocation>
</comment>
<evidence type="ECO:0000256" key="9">
    <source>
        <dbReference type="ARBA" id="ARBA00022723"/>
    </source>
</evidence>
<dbReference type="Gene3D" id="1.20.5.1930">
    <property type="match status" value="1"/>
</dbReference>
<comment type="cofactor">
    <cofactor evidence="2">
        <name>[4Fe-4S] cluster</name>
        <dbReference type="ChEBI" id="CHEBI:49883"/>
    </cofactor>
</comment>
<dbReference type="Pfam" id="PF13185">
    <property type="entry name" value="GAF_2"/>
    <property type="match status" value="1"/>
</dbReference>
<comment type="function">
    <text evidence="16">Member of the two-component regulatory system NreB/NreC involved in the control of dissimilatory nitrate/nitrite reduction in response to oxygen. NreB functions as a direct oxygen sensor histidine kinase which is autophosphorylated, in the absence of oxygen, probably at the conserved histidine residue, and transfers its phosphate group probably to a conserved aspartate residue of NreC. NreB/NreC activates the expression of the nitrate (narGHJI) and nitrite (nir) reductase operons, as well as the putative nitrate transporter gene narT.</text>
</comment>
<keyword evidence="7" id="KW-0963">Cytoplasm</keyword>
<dbReference type="InterPro" id="IPR004358">
    <property type="entry name" value="Sig_transdc_His_kin-like_C"/>
</dbReference>
<feature type="domain" description="Histidine kinase" evidence="19">
    <location>
        <begin position="187"/>
        <end position="374"/>
    </location>
</feature>
<evidence type="ECO:0000256" key="12">
    <source>
        <dbReference type="ARBA" id="ARBA00022840"/>
    </source>
</evidence>
<protein>
    <recommendedName>
        <fullName evidence="5">Oxygen sensor histidine kinase NreB</fullName>
        <ecNumber evidence="4">2.7.13.3</ecNumber>
    </recommendedName>
    <alternativeName>
        <fullName evidence="17">Nitrogen regulation protein B</fullName>
    </alternativeName>
</protein>
<evidence type="ECO:0000256" key="8">
    <source>
        <dbReference type="ARBA" id="ARBA00022679"/>
    </source>
</evidence>
<organism evidence="20 21">
    <name type="scientific">Bacillus bruguierae</name>
    <dbReference type="NCBI Taxonomy" id="3127667"/>
    <lineage>
        <taxon>Bacteria</taxon>
        <taxon>Bacillati</taxon>
        <taxon>Bacillota</taxon>
        <taxon>Bacilli</taxon>
        <taxon>Bacillales</taxon>
        <taxon>Bacillaceae</taxon>
        <taxon>Bacillus</taxon>
    </lineage>
</organism>
<accession>A0ABU8FHB2</accession>
<dbReference type="Gene3D" id="3.30.565.10">
    <property type="entry name" value="Histidine kinase-like ATPase, C-terminal domain"/>
    <property type="match status" value="1"/>
</dbReference>
<dbReference type="InterPro" id="IPR003594">
    <property type="entry name" value="HATPase_dom"/>
</dbReference>
<evidence type="ECO:0000313" key="20">
    <source>
        <dbReference type="EMBL" id="MEI4802080.1"/>
    </source>
</evidence>
<evidence type="ECO:0000256" key="2">
    <source>
        <dbReference type="ARBA" id="ARBA00001966"/>
    </source>
</evidence>
<reference evidence="20 21" key="1">
    <citation type="submission" date="2024-01" db="EMBL/GenBank/DDBJ databases">
        <title>Seven novel Bacillus-like species.</title>
        <authorList>
            <person name="Liu G."/>
        </authorList>
    </citation>
    <scope>NUCLEOTIDE SEQUENCE [LARGE SCALE GENOMIC DNA]</scope>
    <source>
        <strain evidence="20 21">FJAT-51639</strain>
    </source>
</reference>
<dbReference type="PANTHER" id="PTHR24421:SF40">
    <property type="entry name" value="SENSOR HISTIDINE KINASE YHCY"/>
    <property type="match status" value="1"/>
</dbReference>
<dbReference type="Gene3D" id="3.30.450.40">
    <property type="match status" value="1"/>
</dbReference>
<evidence type="ECO:0000256" key="7">
    <source>
        <dbReference type="ARBA" id="ARBA00022490"/>
    </source>
</evidence>
<dbReference type="InterPro" id="IPR036890">
    <property type="entry name" value="HATPase_C_sf"/>
</dbReference>
<dbReference type="InterPro" id="IPR005467">
    <property type="entry name" value="His_kinase_dom"/>
</dbReference>
<proteinExistence type="predicted"/>
<dbReference type="InterPro" id="IPR029016">
    <property type="entry name" value="GAF-like_dom_sf"/>
</dbReference>
<evidence type="ECO:0000256" key="3">
    <source>
        <dbReference type="ARBA" id="ARBA00004496"/>
    </source>
</evidence>
<comment type="caution">
    <text evidence="20">The sequence shown here is derived from an EMBL/GenBank/DDBJ whole genome shotgun (WGS) entry which is preliminary data.</text>
</comment>
<keyword evidence="9" id="KW-0479">Metal-binding</keyword>
<evidence type="ECO:0000256" key="14">
    <source>
        <dbReference type="ARBA" id="ARBA00023012"/>
    </source>
</evidence>
<evidence type="ECO:0000256" key="5">
    <source>
        <dbReference type="ARBA" id="ARBA00017322"/>
    </source>
</evidence>
<evidence type="ECO:0000256" key="18">
    <source>
        <dbReference type="SAM" id="Coils"/>
    </source>
</evidence>
<keyword evidence="8" id="KW-0808">Transferase</keyword>
<keyword evidence="13" id="KW-0408">Iron</keyword>
<dbReference type="PROSITE" id="PS50109">
    <property type="entry name" value="HIS_KIN"/>
    <property type="match status" value="1"/>
</dbReference>
<dbReference type="SUPFAM" id="SSF55874">
    <property type="entry name" value="ATPase domain of HSP90 chaperone/DNA topoisomerase II/histidine kinase"/>
    <property type="match status" value="1"/>
</dbReference>
<dbReference type="Pfam" id="PF07730">
    <property type="entry name" value="HisKA_3"/>
    <property type="match status" value="1"/>
</dbReference>
<comment type="catalytic activity">
    <reaction evidence="1">
        <text>ATP + protein L-histidine = ADP + protein N-phospho-L-histidine.</text>
        <dbReference type="EC" id="2.7.13.3"/>
    </reaction>
</comment>
<dbReference type="SMART" id="SM00387">
    <property type="entry name" value="HATPase_c"/>
    <property type="match status" value="1"/>
</dbReference>
<sequence>MNENDRQMHRLQALKEIAELLNEATDLQQMLEKVLHTLLQVMDLQTGWIFFIDEKGTHQMLVDTNLPPALTWEEKKPMCEGDCWCINRFVAGRLQKATNIIECKRIEDAIEYEWGETESITHHATIPLQAGEEKFGLLNVASPHKTYFTEEELALLEAIAFQIGTTIQRIRLVEKERKYVIVAERNRLARDLHDSVKQLLFSIMLTARGTMDMTKNKELKEMLTYIGELSQEALQEMTLLIWQLRPEGLEKGLAEAIQNYGKLLGIHVIMRIDRVISMDDEIEEMLWRVSQEALHNCKKHASCENVFVHIKIENNMLKFQIEDDGIGFMKEKVRDSALGLKNMQERIELMKGKFHIQTKLGEGTKIEIQLPVQRGDMY</sequence>
<dbReference type="InterPro" id="IPR050482">
    <property type="entry name" value="Sensor_HK_TwoCompSys"/>
</dbReference>
<evidence type="ECO:0000256" key="4">
    <source>
        <dbReference type="ARBA" id="ARBA00012438"/>
    </source>
</evidence>
<dbReference type="SUPFAM" id="SSF55781">
    <property type="entry name" value="GAF domain-like"/>
    <property type="match status" value="1"/>
</dbReference>
<keyword evidence="11 20" id="KW-0418">Kinase</keyword>
<dbReference type="PANTHER" id="PTHR24421">
    <property type="entry name" value="NITRATE/NITRITE SENSOR PROTEIN NARX-RELATED"/>
    <property type="match status" value="1"/>
</dbReference>
<dbReference type="CDD" id="cd16917">
    <property type="entry name" value="HATPase_UhpB-NarQ-NarX-like"/>
    <property type="match status" value="1"/>
</dbReference>
<keyword evidence="12" id="KW-0067">ATP-binding</keyword>
<keyword evidence="18" id="KW-0175">Coiled coil</keyword>
<evidence type="ECO:0000256" key="13">
    <source>
        <dbReference type="ARBA" id="ARBA00023004"/>
    </source>
</evidence>
<keyword evidence="14" id="KW-0902">Two-component regulatory system</keyword>
<dbReference type="Proteomes" id="UP001372526">
    <property type="component" value="Unassembled WGS sequence"/>
</dbReference>
<feature type="coiled-coil region" evidence="18">
    <location>
        <begin position="4"/>
        <end position="37"/>
    </location>
</feature>
<dbReference type="EC" id="2.7.13.3" evidence="4"/>
<evidence type="ECO:0000256" key="11">
    <source>
        <dbReference type="ARBA" id="ARBA00022777"/>
    </source>
</evidence>
<evidence type="ECO:0000256" key="17">
    <source>
        <dbReference type="ARBA" id="ARBA00030800"/>
    </source>
</evidence>
<gene>
    <name evidence="20" type="ORF">WAZ07_12225</name>
</gene>
<keyword evidence="21" id="KW-1185">Reference proteome</keyword>
<evidence type="ECO:0000256" key="6">
    <source>
        <dbReference type="ARBA" id="ARBA00022485"/>
    </source>
</evidence>
<dbReference type="InterPro" id="IPR003018">
    <property type="entry name" value="GAF"/>
</dbReference>
<dbReference type="GO" id="GO:0016301">
    <property type="term" value="F:kinase activity"/>
    <property type="evidence" value="ECO:0007669"/>
    <property type="project" value="UniProtKB-KW"/>
</dbReference>
<evidence type="ECO:0000256" key="16">
    <source>
        <dbReference type="ARBA" id="ARBA00024827"/>
    </source>
</evidence>
<evidence type="ECO:0000256" key="1">
    <source>
        <dbReference type="ARBA" id="ARBA00000085"/>
    </source>
</evidence>
<dbReference type="SMART" id="SM00065">
    <property type="entry name" value="GAF"/>
    <property type="match status" value="1"/>
</dbReference>
<keyword evidence="10" id="KW-0547">Nucleotide-binding</keyword>
<name>A0ABU8FHB2_9BACI</name>
<evidence type="ECO:0000256" key="10">
    <source>
        <dbReference type="ARBA" id="ARBA00022741"/>
    </source>
</evidence>
<keyword evidence="15" id="KW-0411">Iron-sulfur</keyword>
<evidence type="ECO:0000256" key="15">
    <source>
        <dbReference type="ARBA" id="ARBA00023014"/>
    </source>
</evidence>
<evidence type="ECO:0000259" key="19">
    <source>
        <dbReference type="PROSITE" id="PS50109"/>
    </source>
</evidence>